<dbReference type="InterPro" id="IPR006272">
    <property type="entry name" value="Pser_aminoTfrase_mycobac"/>
</dbReference>
<dbReference type="PIRSF" id="PIRSF000525">
    <property type="entry name" value="SerC"/>
    <property type="match status" value="1"/>
</dbReference>
<dbReference type="EMBL" id="BOPO01000107">
    <property type="protein sequence ID" value="GIL29756.1"/>
    <property type="molecule type" value="Genomic_DNA"/>
</dbReference>
<dbReference type="EC" id="2.6.1.52" evidence="5"/>
<dbReference type="PANTHER" id="PTHR21152:SF40">
    <property type="entry name" value="ALANINE--GLYOXYLATE AMINOTRANSFERASE"/>
    <property type="match status" value="1"/>
</dbReference>
<comment type="catalytic activity">
    <reaction evidence="14">
        <text>4-(phosphooxy)-L-threonine + 2-oxoglutarate = (R)-3-hydroxy-2-oxo-4-phosphooxybutanoate + L-glutamate</text>
        <dbReference type="Rhea" id="RHEA:16573"/>
        <dbReference type="ChEBI" id="CHEBI:16810"/>
        <dbReference type="ChEBI" id="CHEBI:29985"/>
        <dbReference type="ChEBI" id="CHEBI:58452"/>
        <dbReference type="ChEBI" id="CHEBI:58538"/>
        <dbReference type="EC" id="2.6.1.52"/>
    </reaction>
</comment>
<proteinExistence type="inferred from homology"/>
<dbReference type="Gene3D" id="3.90.1150.10">
    <property type="entry name" value="Aspartate Aminotransferase, domain 1"/>
    <property type="match status" value="1"/>
</dbReference>
<keyword evidence="9" id="KW-0808">Transferase</keyword>
<dbReference type="RefSeq" id="WP_207127420.1">
    <property type="nucleotide sequence ID" value="NZ_BOPO01000107.1"/>
</dbReference>
<dbReference type="AlphaFoldDB" id="A0A8J4ADT6"/>
<reference evidence="18" key="1">
    <citation type="journal article" date="2021" name="Int. J. Syst. Evol. Microbiol.">
        <title>Actinocatenispora comari sp. nov., an endophytic actinomycete isolated from aerial parts of Comarum salesowianum.</title>
        <authorList>
            <person name="Oyunbileg N."/>
            <person name="Iizaka Y."/>
            <person name="Hamada M."/>
            <person name="Davaapurev B.O."/>
            <person name="Fukumoto A."/>
            <person name="Tsetseg B."/>
            <person name="Kato F."/>
            <person name="Tamura T."/>
            <person name="Batkhuu J."/>
            <person name="Anzai Y."/>
        </authorList>
    </citation>
    <scope>NUCLEOTIDE SEQUENCE [LARGE SCALE GENOMIC DNA]</scope>
    <source>
        <strain evidence="18">NUM-2625</strain>
    </source>
</reference>
<evidence type="ECO:0000256" key="6">
    <source>
        <dbReference type="ARBA" id="ARBA00022490"/>
    </source>
</evidence>
<evidence type="ECO:0000256" key="15">
    <source>
        <dbReference type="ARBA" id="ARBA00049007"/>
    </source>
</evidence>
<dbReference type="InterPro" id="IPR015424">
    <property type="entry name" value="PyrdxlP-dep_Trfase"/>
</dbReference>
<evidence type="ECO:0000256" key="4">
    <source>
        <dbReference type="ARBA" id="ARBA00006904"/>
    </source>
</evidence>
<keyword evidence="12" id="KW-0718">Serine biosynthesis</keyword>
<evidence type="ECO:0000256" key="14">
    <source>
        <dbReference type="ARBA" id="ARBA00047630"/>
    </source>
</evidence>
<evidence type="ECO:0000256" key="9">
    <source>
        <dbReference type="ARBA" id="ARBA00022679"/>
    </source>
</evidence>
<dbReference type="GO" id="GO:0008453">
    <property type="term" value="F:alanine-glyoxylate transaminase activity"/>
    <property type="evidence" value="ECO:0007669"/>
    <property type="project" value="TreeGrafter"/>
</dbReference>
<comment type="pathway">
    <text evidence="3">Amino-acid biosynthesis; L-serine biosynthesis; L-serine from 3-phospho-D-glycerate: step 2/3.</text>
</comment>
<comment type="similarity">
    <text evidence="4">Belongs to the class-V pyridoxal-phosphate-dependent aminotransferase family. SerC subfamily.</text>
</comment>
<evidence type="ECO:0000256" key="11">
    <source>
        <dbReference type="ARBA" id="ARBA00023096"/>
    </source>
</evidence>
<dbReference type="Gene3D" id="3.40.640.10">
    <property type="entry name" value="Type I PLP-dependent aspartate aminotransferase-like (Major domain)"/>
    <property type="match status" value="1"/>
</dbReference>
<keyword evidence="10" id="KW-0663">Pyridoxal phosphate</keyword>
<evidence type="ECO:0000256" key="13">
    <source>
        <dbReference type="ARBA" id="ARBA00031421"/>
    </source>
</evidence>
<dbReference type="Pfam" id="PF00266">
    <property type="entry name" value="Aminotran_5"/>
    <property type="match status" value="1"/>
</dbReference>
<gene>
    <name evidence="17" type="primary">serC</name>
    <name evidence="17" type="ORF">NUM_50100</name>
</gene>
<evidence type="ECO:0000256" key="5">
    <source>
        <dbReference type="ARBA" id="ARBA00013030"/>
    </source>
</evidence>
<evidence type="ECO:0000256" key="1">
    <source>
        <dbReference type="ARBA" id="ARBA00001933"/>
    </source>
</evidence>
<dbReference type="InterPro" id="IPR015421">
    <property type="entry name" value="PyrdxlP-dep_Trfase_major"/>
</dbReference>
<evidence type="ECO:0000256" key="2">
    <source>
        <dbReference type="ARBA" id="ARBA00003483"/>
    </source>
</evidence>
<keyword evidence="18" id="KW-1185">Reference proteome</keyword>
<evidence type="ECO:0000256" key="10">
    <source>
        <dbReference type="ARBA" id="ARBA00022898"/>
    </source>
</evidence>
<dbReference type="InterPro" id="IPR015422">
    <property type="entry name" value="PyrdxlP-dep_Trfase_small"/>
</dbReference>
<evidence type="ECO:0000256" key="3">
    <source>
        <dbReference type="ARBA" id="ARBA00005099"/>
    </source>
</evidence>
<evidence type="ECO:0000313" key="18">
    <source>
        <dbReference type="Proteomes" id="UP000614996"/>
    </source>
</evidence>
<organism evidence="17 18">
    <name type="scientific">Actinocatenispora comari</name>
    <dbReference type="NCBI Taxonomy" id="2807577"/>
    <lineage>
        <taxon>Bacteria</taxon>
        <taxon>Bacillati</taxon>
        <taxon>Actinomycetota</taxon>
        <taxon>Actinomycetes</taxon>
        <taxon>Micromonosporales</taxon>
        <taxon>Micromonosporaceae</taxon>
        <taxon>Actinocatenispora</taxon>
    </lineage>
</organism>
<dbReference type="GO" id="GO:0006564">
    <property type="term" value="P:L-serine biosynthetic process"/>
    <property type="evidence" value="ECO:0007669"/>
    <property type="project" value="UniProtKB-KW"/>
</dbReference>
<evidence type="ECO:0000256" key="7">
    <source>
        <dbReference type="ARBA" id="ARBA00022576"/>
    </source>
</evidence>
<dbReference type="InterPro" id="IPR000192">
    <property type="entry name" value="Aminotrans_V_dom"/>
</dbReference>
<dbReference type="NCBIfam" id="TIGR01366">
    <property type="entry name" value="serC_3"/>
    <property type="match status" value="1"/>
</dbReference>
<dbReference type="SUPFAM" id="SSF53383">
    <property type="entry name" value="PLP-dependent transferases"/>
    <property type="match status" value="1"/>
</dbReference>
<dbReference type="GO" id="GO:0019265">
    <property type="term" value="P:glycine biosynthetic process, by transamination of glyoxylate"/>
    <property type="evidence" value="ECO:0007669"/>
    <property type="project" value="TreeGrafter"/>
</dbReference>
<name>A0A8J4ADT6_9ACTN</name>
<feature type="domain" description="Aminotransferase class V" evidence="16">
    <location>
        <begin position="152"/>
        <end position="333"/>
    </location>
</feature>
<dbReference type="GO" id="GO:0008615">
    <property type="term" value="P:pyridoxine biosynthetic process"/>
    <property type="evidence" value="ECO:0007669"/>
    <property type="project" value="UniProtKB-KW"/>
</dbReference>
<keyword evidence="8" id="KW-0028">Amino-acid biosynthesis</keyword>
<dbReference type="UniPathway" id="UPA00135">
    <property type="reaction ID" value="UER00197"/>
</dbReference>
<keyword evidence="6" id="KW-0963">Cytoplasm</keyword>
<comment type="catalytic activity">
    <reaction evidence="15">
        <text>O-phospho-L-serine + 2-oxoglutarate = 3-phosphooxypyruvate + L-glutamate</text>
        <dbReference type="Rhea" id="RHEA:14329"/>
        <dbReference type="ChEBI" id="CHEBI:16810"/>
        <dbReference type="ChEBI" id="CHEBI:18110"/>
        <dbReference type="ChEBI" id="CHEBI:29985"/>
        <dbReference type="ChEBI" id="CHEBI:57524"/>
        <dbReference type="EC" id="2.6.1.52"/>
    </reaction>
</comment>
<dbReference type="PANTHER" id="PTHR21152">
    <property type="entry name" value="AMINOTRANSFERASE CLASS V"/>
    <property type="match status" value="1"/>
</dbReference>
<accession>A0A8J4ADT6</accession>
<keyword evidence="7 17" id="KW-0032">Aminotransferase</keyword>
<evidence type="ECO:0000313" key="17">
    <source>
        <dbReference type="EMBL" id="GIL29756.1"/>
    </source>
</evidence>
<comment type="cofactor">
    <cofactor evidence="1">
        <name>pyridoxal 5'-phosphate</name>
        <dbReference type="ChEBI" id="CHEBI:597326"/>
    </cofactor>
</comment>
<dbReference type="GO" id="GO:0004760">
    <property type="term" value="F:L-serine-pyruvate transaminase activity"/>
    <property type="evidence" value="ECO:0007669"/>
    <property type="project" value="TreeGrafter"/>
</dbReference>
<evidence type="ECO:0000256" key="8">
    <source>
        <dbReference type="ARBA" id="ARBA00022605"/>
    </source>
</evidence>
<comment type="caution">
    <text evidence="17">The sequence shown here is derived from an EMBL/GenBank/DDBJ whole genome shotgun (WGS) entry which is preliminary data.</text>
</comment>
<dbReference type="InterPro" id="IPR022278">
    <property type="entry name" value="Pser_aminoTfrase"/>
</dbReference>
<evidence type="ECO:0000256" key="12">
    <source>
        <dbReference type="ARBA" id="ARBA00023299"/>
    </source>
</evidence>
<keyword evidence="11" id="KW-0664">Pyridoxine biosynthesis</keyword>
<dbReference type="Proteomes" id="UP000614996">
    <property type="component" value="Unassembled WGS sequence"/>
</dbReference>
<sequence>MERDVGLPDIRIPAELLPADGRFNCGPSKIRPEQVAALAAVAGDYLGTSHRQRTVRDQVARLRRGVAALFGAPDGYEVVLGNGGTTAFWEVATFGLVRERAQLASFGEFGQKLVDAMTAAPFLTDPSVRTAPPGEAVALAPEDGVDVYGTPQNETSTGAAVPVRRVDGGLMLHDATSGAGGLPVDLTETDCYYFAPQKCLGSEGGLWLAILSPAALERAEQVHASGRYVPAFLDLTVAIDNSRKDQTYNTPSLSTILLAAEQVDWILANGGLDWSVRRCAESAAILYDWAERTDYTTPFVTDPGLRSTVVGTVDLADGIDAPTVSAVLRANGVRDTEPYRKLGRNQLRVALFPSIEPADVAALTRCVDHVVGQLA</sequence>
<dbReference type="GO" id="GO:0004648">
    <property type="term" value="F:O-phospho-L-serine:2-oxoglutarate aminotransferase activity"/>
    <property type="evidence" value="ECO:0007669"/>
    <property type="project" value="UniProtKB-EC"/>
</dbReference>
<protein>
    <recommendedName>
        <fullName evidence="5">phosphoserine transaminase</fullName>
        <ecNumber evidence="5">2.6.1.52</ecNumber>
    </recommendedName>
    <alternativeName>
        <fullName evidence="13">Phosphohydroxythreonine aminotransferase</fullName>
    </alternativeName>
</protein>
<evidence type="ECO:0000259" key="16">
    <source>
        <dbReference type="Pfam" id="PF00266"/>
    </source>
</evidence>
<comment type="function">
    <text evidence="2">Catalyzes the reversible conversion of 3-phosphohydroxypyruvate to phosphoserine and of 3-hydroxy-2-oxo-4-phosphonooxybutanoate to phosphohydroxythreonine.</text>
</comment>